<evidence type="ECO:0000256" key="3">
    <source>
        <dbReference type="ARBA" id="ARBA00023285"/>
    </source>
</evidence>
<keyword evidence="7" id="KW-1185">Reference proteome</keyword>
<dbReference type="GO" id="GO:0008705">
    <property type="term" value="F:methionine synthase activity"/>
    <property type="evidence" value="ECO:0007669"/>
    <property type="project" value="TreeGrafter"/>
</dbReference>
<dbReference type="GO" id="GO:0004853">
    <property type="term" value="F:uroporphyrinogen decarboxylase activity"/>
    <property type="evidence" value="ECO:0007669"/>
    <property type="project" value="InterPro"/>
</dbReference>
<dbReference type="AlphaFoldDB" id="D7EB31"/>
<evidence type="ECO:0000256" key="2">
    <source>
        <dbReference type="ARBA" id="ARBA00022723"/>
    </source>
</evidence>
<dbReference type="GO" id="GO:0046653">
    <property type="term" value="P:tetrahydrofolate metabolic process"/>
    <property type="evidence" value="ECO:0007669"/>
    <property type="project" value="TreeGrafter"/>
</dbReference>
<proteinExistence type="inferred from homology"/>
<feature type="domain" description="B12-binding N-terminal" evidence="5">
    <location>
        <begin position="1"/>
        <end position="97"/>
    </location>
</feature>
<dbReference type="SUPFAM" id="SSF52242">
    <property type="entry name" value="Cobalamin (vitamin B12)-binding domain"/>
    <property type="match status" value="1"/>
</dbReference>
<dbReference type="InterPro" id="IPR003759">
    <property type="entry name" value="Cbl-bd_cap"/>
</dbReference>
<evidence type="ECO:0000259" key="5">
    <source>
        <dbReference type="PROSITE" id="PS51337"/>
    </source>
</evidence>
<reference evidence="6 7" key="1">
    <citation type="submission" date="2010-06" db="EMBL/GenBank/DDBJ databases">
        <title>Complete sequence chromosome of Methanohalobium evestigatum Z-7303.</title>
        <authorList>
            <consortium name="US DOE Joint Genome Institute"/>
            <person name="Lucas S."/>
            <person name="Copeland A."/>
            <person name="Lapidus A."/>
            <person name="Cheng J.-F."/>
            <person name="Bruce D."/>
            <person name="Goodwin L."/>
            <person name="Pitluck S."/>
            <person name="Saunders E."/>
            <person name="Detter J.C."/>
            <person name="Han C."/>
            <person name="Tapia R."/>
            <person name="Land M."/>
            <person name="Hauser L."/>
            <person name="Kyrpides N."/>
            <person name="Mikhailova N."/>
            <person name="Sieprawska-Lupa M."/>
            <person name="Whitman W.B."/>
            <person name="Anderson I."/>
            <person name="Woyke T."/>
        </authorList>
    </citation>
    <scope>NUCLEOTIDE SEQUENCE [LARGE SCALE GENOMIC DNA]</scope>
    <source>
        <strain evidence="7">ATCC BAA-1072 / DSM 3721 / NBRC 107634 / OCM 161 / Z-7303</strain>
    </source>
</reference>
<protein>
    <submittedName>
        <fullName evidence="6">Methyltransferase cognate corrinoid protein</fullName>
    </submittedName>
</protein>
<dbReference type="PANTHER" id="PTHR45833:SF1">
    <property type="entry name" value="METHIONINE SYNTHASE"/>
    <property type="match status" value="1"/>
</dbReference>
<dbReference type="EMBL" id="CP002069">
    <property type="protein sequence ID" value="ADI74548.1"/>
    <property type="molecule type" value="Genomic_DNA"/>
</dbReference>
<dbReference type="Pfam" id="PF02607">
    <property type="entry name" value="B12-binding_2"/>
    <property type="match status" value="1"/>
</dbReference>
<dbReference type="FunFam" id="3.40.50.280:FF:000003">
    <property type="entry name" value="Dimethylamine methyltransferase corrinoid protein"/>
    <property type="match status" value="1"/>
</dbReference>
<dbReference type="Gene3D" id="3.40.50.280">
    <property type="entry name" value="Cobalamin-binding domain"/>
    <property type="match status" value="1"/>
</dbReference>
<keyword evidence="3" id="KW-0170">Cobalt</keyword>
<evidence type="ECO:0000313" key="6">
    <source>
        <dbReference type="EMBL" id="ADI74548.1"/>
    </source>
</evidence>
<dbReference type="GO" id="GO:0005829">
    <property type="term" value="C:cytosol"/>
    <property type="evidence" value="ECO:0007669"/>
    <property type="project" value="TreeGrafter"/>
</dbReference>
<evidence type="ECO:0000313" key="7">
    <source>
        <dbReference type="Proteomes" id="UP000000391"/>
    </source>
</evidence>
<keyword evidence="2" id="KW-0479">Metal-binding</keyword>
<dbReference type="SUPFAM" id="SSF51726">
    <property type="entry name" value="UROD/MetE-like"/>
    <property type="match status" value="1"/>
</dbReference>
<dbReference type="RefSeq" id="WP_013195113.1">
    <property type="nucleotide sequence ID" value="NC_014253.1"/>
</dbReference>
<dbReference type="InterPro" id="IPR038071">
    <property type="entry name" value="UROD/MetE-like_sf"/>
</dbReference>
<dbReference type="SUPFAM" id="SSF47644">
    <property type="entry name" value="Methionine synthase domain"/>
    <property type="match status" value="1"/>
</dbReference>
<dbReference type="InterPro" id="IPR036724">
    <property type="entry name" value="Cobalamin-bd_sf"/>
</dbReference>
<dbReference type="GO" id="GO:0031419">
    <property type="term" value="F:cobalamin binding"/>
    <property type="evidence" value="ECO:0007669"/>
    <property type="project" value="InterPro"/>
</dbReference>
<dbReference type="OrthoDB" id="134276at2157"/>
<dbReference type="InterPro" id="IPR036594">
    <property type="entry name" value="Meth_synthase_dom"/>
</dbReference>
<dbReference type="PANTHER" id="PTHR45833">
    <property type="entry name" value="METHIONINE SYNTHASE"/>
    <property type="match status" value="1"/>
</dbReference>
<dbReference type="Pfam" id="PF02310">
    <property type="entry name" value="B12-binding"/>
    <property type="match status" value="1"/>
</dbReference>
<dbReference type="InterPro" id="IPR000257">
    <property type="entry name" value="Uroporphyrinogen_deCOase"/>
</dbReference>
<dbReference type="Gene3D" id="1.10.1240.10">
    <property type="entry name" value="Methionine synthase domain"/>
    <property type="match status" value="1"/>
</dbReference>
<dbReference type="Pfam" id="PF01208">
    <property type="entry name" value="URO-D"/>
    <property type="match status" value="1"/>
</dbReference>
<dbReference type="GO" id="GO:0006779">
    <property type="term" value="P:porphyrin-containing compound biosynthetic process"/>
    <property type="evidence" value="ECO:0007669"/>
    <property type="project" value="InterPro"/>
</dbReference>
<dbReference type="Proteomes" id="UP000000391">
    <property type="component" value="Chromosome"/>
</dbReference>
<dbReference type="STRING" id="644295.Metev_1709"/>
<feature type="domain" description="B12-binding" evidence="4">
    <location>
        <begin position="97"/>
        <end position="225"/>
    </location>
</feature>
<keyword evidence="6" id="KW-0808">Transferase</keyword>
<dbReference type="CDD" id="cd03465">
    <property type="entry name" value="URO-D_like"/>
    <property type="match status" value="1"/>
</dbReference>
<dbReference type="GO" id="GO:0050667">
    <property type="term" value="P:homocysteine metabolic process"/>
    <property type="evidence" value="ECO:0007669"/>
    <property type="project" value="TreeGrafter"/>
</dbReference>
<dbReference type="SMART" id="SM01018">
    <property type="entry name" value="B12-binding_2"/>
    <property type="match status" value="1"/>
</dbReference>
<evidence type="ECO:0000256" key="1">
    <source>
        <dbReference type="ARBA" id="ARBA00010854"/>
    </source>
</evidence>
<dbReference type="HOGENOM" id="CLU_028320_0_0_2"/>
<gene>
    <name evidence="6" type="ordered locus">Metev_1709</name>
</gene>
<dbReference type="PROSITE" id="PS51337">
    <property type="entry name" value="B12_BINDING_NTER"/>
    <property type="match status" value="1"/>
</dbReference>
<dbReference type="InterPro" id="IPR050554">
    <property type="entry name" value="Met_Synthase/Corrinoid"/>
</dbReference>
<evidence type="ECO:0000259" key="4">
    <source>
        <dbReference type="PROSITE" id="PS51332"/>
    </source>
</evidence>
<comment type="similarity">
    <text evidence="1">Belongs to the methylamine corrinoid protein family.</text>
</comment>
<dbReference type="CDD" id="cd02070">
    <property type="entry name" value="corrinoid_protein_B12-BD"/>
    <property type="match status" value="1"/>
</dbReference>
<dbReference type="InterPro" id="IPR006158">
    <property type="entry name" value="Cobalamin-bd"/>
</dbReference>
<dbReference type="FunFam" id="3.20.20.210:FF:000014">
    <property type="entry name" value="Dimethylsulfide methyltransferase corrinoid protein"/>
    <property type="match status" value="1"/>
</dbReference>
<organism evidence="6 7">
    <name type="scientific">Methanohalobium evestigatum (strain ATCC BAA-1072 / DSM 3721 / NBRC 107634 / OCM 161 / Z-7303)</name>
    <dbReference type="NCBI Taxonomy" id="644295"/>
    <lineage>
        <taxon>Archaea</taxon>
        <taxon>Methanobacteriati</taxon>
        <taxon>Methanobacteriota</taxon>
        <taxon>Stenosarchaea group</taxon>
        <taxon>Methanomicrobia</taxon>
        <taxon>Methanosarcinales</taxon>
        <taxon>Methanosarcinaceae</taxon>
        <taxon>Methanohalobium</taxon>
    </lineage>
</organism>
<dbReference type="GO" id="GO:0046872">
    <property type="term" value="F:metal ion binding"/>
    <property type="evidence" value="ECO:0007669"/>
    <property type="project" value="UniProtKB-KW"/>
</dbReference>
<name>D7EB31_METEZ</name>
<dbReference type="Gene3D" id="3.20.20.210">
    <property type="match status" value="1"/>
</dbReference>
<dbReference type="GO" id="GO:0032259">
    <property type="term" value="P:methylation"/>
    <property type="evidence" value="ECO:0007669"/>
    <property type="project" value="UniProtKB-KW"/>
</dbReference>
<dbReference type="KEGG" id="mev:Metev_1709"/>
<dbReference type="PROSITE" id="PS51332">
    <property type="entry name" value="B12_BINDING"/>
    <property type="match status" value="1"/>
</dbReference>
<accession>D7EB31</accession>
<dbReference type="GeneID" id="9347354"/>
<sequence>MTENKSKEDILNGLTNAVIQGDQDSAKELATKVIENGGVVDPYEAIVDGLAKGMSIMSDKYENGEVFVPHLLVASNAMYAGMKELTPYIKTDEASKQAIVIIGTVQGDVHDIGKNLVKTMLTASGFNAIDLGNDVQLDEFVEKAKENKADAISMSALMTTTMGGMETVIDKLKEEGLRDSVIVMVGGAPVSEDYANEIGADATLPDADSAADWLKDAVKELEPAERRWSEEKISTSKVKYREELAKKTVSEEVDIGRETAKEIIDEVESVGTKGKEEMTSIERVTSSLADKKVDRLPVYPLACGVTRKFVPTTYKQYAIDPEMFAQSAYAGAKYLDYDMFVGLIDLSITAGDLGCEITYPEEDTPSSKGHLEDYEEIEVPEVKEGTRAYELVQATKLAKEKLHEIGKPVVGFHEGPLLTLTQLMGADRVMMDMKTNPEVVRDAVDKCADYVNLVTEKFFEEDACDALCIDNLWSNNKIMSEDDYWKFDGKFIVDKHVPLFKKYDQPYMIHSCADSVHYDTQISKFGTDLFSYAYYPNEREQGSKNYSDLIPKYGHECCMMGEVDPIQFMDNSSETIDKIKSDTDNVLTGALNTLNENGLQSKYVVSTGCEIPPGGSLTGVKEMIDLVKEKGPGLQKKTMG</sequence>
<keyword evidence="6" id="KW-0489">Methyltransferase</keyword>